<dbReference type="EMBL" id="JACJTE010000006">
    <property type="protein sequence ID" value="MBD2560499.1"/>
    <property type="molecule type" value="Genomic_DNA"/>
</dbReference>
<name>A0ABR8EUC7_NOSLI</name>
<protein>
    <submittedName>
        <fullName evidence="1">Uncharacterized protein</fullName>
    </submittedName>
</protein>
<keyword evidence="2" id="KW-1185">Reference proteome</keyword>
<accession>A0ABR8EUC7</accession>
<sequence>MQDMEQPNLEVLSIKRSHDSSDGQLLQFLRERERRMSGRGLTKIVLSTLRMCWGPFVIKRIGADSDTLKTAVIYSISQLELQIYLLKQLLE</sequence>
<dbReference type="Proteomes" id="UP000604661">
    <property type="component" value="Unassembled WGS sequence"/>
</dbReference>
<reference evidence="1 2" key="1">
    <citation type="journal article" date="2020" name="ISME J.">
        <title>Comparative genomics reveals insights into cyanobacterial evolution and habitat adaptation.</title>
        <authorList>
            <person name="Chen M.Y."/>
            <person name="Teng W.K."/>
            <person name="Zhao L."/>
            <person name="Hu C.X."/>
            <person name="Zhou Y.K."/>
            <person name="Han B.P."/>
            <person name="Song L.R."/>
            <person name="Shu W.S."/>
        </authorList>
    </citation>
    <scope>NUCLEOTIDE SEQUENCE [LARGE SCALE GENOMIC DNA]</scope>
    <source>
        <strain evidence="1 2">FACHB-391</strain>
    </source>
</reference>
<comment type="caution">
    <text evidence="1">The sequence shown here is derived from an EMBL/GenBank/DDBJ whole genome shotgun (WGS) entry which is preliminary data.</text>
</comment>
<proteinExistence type="predicted"/>
<evidence type="ECO:0000313" key="2">
    <source>
        <dbReference type="Proteomes" id="UP000604661"/>
    </source>
</evidence>
<organism evidence="1 2">
    <name type="scientific">Nostoc linckia FACHB-391</name>
    <dbReference type="NCBI Taxonomy" id="2692906"/>
    <lineage>
        <taxon>Bacteria</taxon>
        <taxon>Bacillati</taxon>
        <taxon>Cyanobacteriota</taxon>
        <taxon>Cyanophyceae</taxon>
        <taxon>Nostocales</taxon>
        <taxon>Nostocaceae</taxon>
        <taxon>Nostoc</taxon>
    </lineage>
</organism>
<evidence type="ECO:0000313" key="1">
    <source>
        <dbReference type="EMBL" id="MBD2560499.1"/>
    </source>
</evidence>
<gene>
    <name evidence="1" type="ORF">H6G95_07675</name>
</gene>